<sequence length="1158" mass="134115">MKLFNFTIIRSKQYKGIVKGSFLAKDKNSTILYLPNLIDLFKVNSLFSMNLVSSTFTFGIIRQIQALKFLNQSQDFLIICSGSGSFSIYKYNLNVGWLRISNHFLGRSGCRRMTPGYYLESDLIGRICMICSLDKLRYVYILNKNQKNNNLSIFPIEVHKSNALITCLKCVFNGFKNPIFATLELDKKNTHFNSRHSFEICQYLVFYEFDMGLGLLVTSYIDKIPLYFSTIIPIINNINIRPACLLLSSSYITIKTRYQIELSINFPRRIGSLEKNIFNGYSYFIQNKENNISYFIQNSVGDIFVVQMNSNQSWNFFISLEYVDTIIPASDLHMINLDTFFALSENHNFHYIYRLRNSIKEKKNLISSNFSTINYSNIFLPCFFIHRNLSTLSIINQIEILANISSLTINKFETNSVSQEIYLTSNAGFNSFLHFLEYGIGVLEIATAKLPTEPIGIWSINTYDGIDNKFLIVISFETHTYSAFFRFNEKNSSIFEESHKTGLQESVKTIYCSILNETSIIQVFKEGIFWISKKNMISRWDIPKGSEISIATSNFSQLFVVLKSTWIMYFEHDNNDNLFLTSSHYLGKNIIDIDIIVLFEKHVKSNELLICTESNILILSIDQNNMFRNIINYKLPTIPYKLKSLNIKKGFIDIFVSIKSGLLLNLSVELYTFLIKSPKMRFIGNSPPKLAVSKHGYNDILIIFSDKTFILHNNGNQTIYKPIVYENLKYASTLQISGLTILCGITKKSFNLLILQELNDVFKKSKIPLVTSTLSTSLLKYFSNILILSSENYTGISSMGANEQIENKRKNKDKSFEQSRIQIADLKKKIIHKTFNCSDHETLVSLKLINFYIKKSAFLLLILLTRSLSKKQGFLYIVYCINKNFSWLPLHKSFINFKPYCIEVFKNRVVIGGADKIVLFRIGKKKMLKHCEFTLYFLLPSKIILRSNRMVISDFLEGLIVTEYNTHLDTMIVVGYSVYGRSLNNIQFLDYDTILGTDYFGNVLVFRIPQLITFKSFLDPRKYQDLNSSYIYKSEPIHVECSFFYRGKYYRYIKSIEIIIYFTNLGSIGILIPIKTKFEIVLFRNLFYHLTLGTNHFLSLSNFKFRSSNYISSRVIDGDFCSQILEFKKSTQLKIAKAIRIKITSISKIFEDLLFKIM</sequence>
<dbReference type="EMBL" id="DQ158857">
    <property type="protein sequence ID" value="ABA27263.1"/>
    <property type="molecule type" value="Genomic_DNA"/>
</dbReference>
<name>Q3LWA3_BIGNA</name>
<dbReference type="Pfam" id="PF03178">
    <property type="entry name" value="CPSF_A"/>
    <property type="match status" value="1"/>
</dbReference>
<dbReference type="Gene3D" id="2.130.10.10">
    <property type="entry name" value="YVTN repeat-like/Quinoprotein amine dehydrogenase"/>
    <property type="match status" value="3"/>
</dbReference>
<dbReference type="GO" id="GO:0003676">
    <property type="term" value="F:nucleic acid binding"/>
    <property type="evidence" value="ECO:0007669"/>
    <property type="project" value="InterPro"/>
</dbReference>
<proteinExistence type="predicted"/>
<evidence type="ECO:0000313" key="6">
    <source>
        <dbReference type="EMBL" id="ABA27263.1"/>
    </source>
</evidence>
<evidence type="ECO:0000259" key="4">
    <source>
        <dbReference type="Pfam" id="PF10433"/>
    </source>
</evidence>
<dbReference type="Proteomes" id="UP000243425">
    <property type="component" value="Nucleomorph 2"/>
</dbReference>
<keyword evidence="6" id="KW-0542">Nucleomorph</keyword>
<geneLocation type="nucleomorph" evidence="6"/>
<dbReference type="InterPro" id="IPR050358">
    <property type="entry name" value="RSE1/DDB1/CFT1"/>
</dbReference>
<dbReference type="Pfam" id="PF23726">
    <property type="entry name" value="Beta-prop_RSE1_2nd"/>
    <property type="match status" value="1"/>
</dbReference>
<gene>
    <name evidence="6" type="primary">sf3b</name>
</gene>
<comment type="subcellular location">
    <subcellularLocation>
        <location evidence="1">Nucleus</location>
    </subcellularLocation>
</comment>
<dbReference type="GeneID" id="5788541"/>
<evidence type="ECO:0000259" key="5">
    <source>
        <dbReference type="Pfam" id="PF23726"/>
    </source>
</evidence>
<feature type="domain" description="RSE1/DDB1/CPSF1 first beta-propeller" evidence="4">
    <location>
        <begin position="16"/>
        <end position="357"/>
    </location>
</feature>
<feature type="domain" description="RSE1/DDB1/CPSF1 C-terminal" evidence="3">
    <location>
        <begin position="818"/>
        <end position="1125"/>
    </location>
</feature>
<evidence type="ECO:0000313" key="7">
    <source>
        <dbReference type="Proteomes" id="UP000243425"/>
    </source>
</evidence>
<keyword evidence="2" id="KW-0539">Nucleus</keyword>
<dbReference type="InterPro" id="IPR058543">
    <property type="entry name" value="Beta-prop_RSE1/DDB1/CPSF1_2nd"/>
</dbReference>
<dbReference type="InterPro" id="IPR015943">
    <property type="entry name" value="WD40/YVTN_repeat-like_dom_sf"/>
</dbReference>
<dbReference type="InterPro" id="IPR018846">
    <property type="entry name" value="Beta-prop_RSE1/DDB1/CPSF1_1st"/>
</dbReference>
<dbReference type="AlphaFoldDB" id="Q3LWA3"/>
<dbReference type="PANTHER" id="PTHR10644">
    <property type="entry name" value="DNA REPAIR/RNA PROCESSING CPSF FAMILY"/>
    <property type="match status" value="1"/>
</dbReference>
<accession>Q3LWA3</accession>
<dbReference type="InterPro" id="IPR004871">
    <property type="entry name" value="RSE1/DDB1/CPSF1_C"/>
</dbReference>
<protein>
    <submittedName>
        <fullName evidence="6">Splicing factor 3b</fullName>
    </submittedName>
</protein>
<evidence type="ECO:0000256" key="2">
    <source>
        <dbReference type="ARBA" id="ARBA00023242"/>
    </source>
</evidence>
<organism evidence="6 7">
    <name type="scientific">Bigelowiella natans</name>
    <name type="common">Pedinomonas minutissima</name>
    <name type="synonym">Chlorarachnion sp. (strain CCMP621)</name>
    <dbReference type="NCBI Taxonomy" id="227086"/>
    <lineage>
        <taxon>Eukaryota</taxon>
        <taxon>Sar</taxon>
        <taxon>Rhizaria</taxon>
        <taxon>Cercozoa</taxon>
        <taxon>Chlorarachniophyceae</taxon>
        <taxon>Bigelowiella</taxon>
    </lineage>
</organism>
<dbReference type="Pfam" id="PF10433">
    <property type="entry name" value="Beta-prop_RSE1_1st"/>
    <property type="match status" value="1"/>
</dbReference>
<dbReference type="RefSeq" id="XP_001712875.1">
    <property type="nucleotide sequence ID" value="XM_001712823.1"/>
</dbReference>
<evidence type="ECO:0000256" key="1">
    <source>
        <dbReference type="ARBA" id="ARBA00004123"/>
    </source>
</evidence>
<evidence type="ECO:0000259" key="3">
    <source>
        <dbReference type="Pfam" id="PF03178"/>
    </source>
</evidence>
<feature type="domain" description="RSE1/DDB1/CPSF1 second beta-propeller" evidence="5">
    <location>
        <begin position="444"/>
        <end position="734"/>
    </location>
</feature>
<dbReference type="GO" id="GO:0005634">
    <property type="term" value="C:nucleus"/>
    <property type="evidence" value="ECO:0007669"/>
    <property type="project" value="UniProtKB-SubCell"/>
</dbReference>
<reference evidence="6 7" key="1">
    <citation type="journal article" date="2006" name="Proc. Natl. Acad. Sci. U.S.A.">
        <title>Complete nucleotide sequence of the chlorarachniophyte nucleomorph: nature's smallest nucleus.</title>
        <authorList>
            <person name="Gilson P.R."/>
            <person name="Su V."/>
            <person name="Slamovits C.H."/>
            <person name="Reith M.E."/>
            <person name="Keeling P.J."/>
            <person name="McFadden G.I."/>
        </authorList>
    </citation>
    <scope>NUCLEOTIDE SEQUENCE [LARGE SCALE GENOMIC DNA]</scope>
    <source>
        <strain evidence="7">CCMP621</strain>
    </source>
</reference>